<name>K2PQI8_9HYPH</name>
<protein>
    <submittedName>
        <fullName evidence="2">Uncharacterized protein</fullName>
    </submittedName>
</protein>
<proteinExistence type="predicted"/>
<dbReference type="RefSeq" id="WP_009449512.1">
    <property type="nucleotide sequence ID" value="NZ_AMSI01000003.1"/>
</dbReference>
<organism evidence="2 3">
    <name type="scientific">Nitratireductor indicus C115</name>
    <dbReference type="NCBI Taxonomy" id="1231190"/>
    <lineage>
        <taxon>Bacteria</taxon>
        <taxon>Pseudomonadati</taxon>
        <taxon>Pseudomonadota</taxon>
        <taxon>Alphaproteobacteria</taxon>
        <taxon>Hyphomicrobiales</taxon>
        <taxon>Phyllobacteriaceae</taxon>
        <taxon>Nitratireductor</taxon>
    </lineage>
</organism>
<evidence type="ECO:0000313" key="3">
    <source>
        <dbReference type="Proteomes" id="UP000007374"/>
    </source>
</evidence>
<gene>
    <name evidence="2" type="ORF">NA8A_04803</name>
</gene>
<reference evidence="2 3" key="1">
    <citation type="journal article" date="2012" name="J. Bacteriol.">
        <title>Genome Sequence of Nitratireductor indicus Type Strain C115.</title>
        <authorList>
            <person name="Lai Q."/>
            <person name="Li G."/>
            <person name="Yu Z."/>
            <person name="Shao Z."/>
        </authorList>
    </citation>
    <scope>NUCLEOTIDE SEQUENCE [LARGE SCALE GENOMIC DNA]</scope>
    <source>
        <strain evidence="2 3">C115</strain>
    </source>
</reference>
<evidence type="ECO:0000256" key="1">
    <source>
        <dbReference type="SAM" id="MobiDB-lite"/>
    </source>
</evidence>
<comment type="caution">
    <text evidence="2">The sequence shown here is derived from an EMBL/GenBank/DDBJ whole genome shotgun (WGS) entry which is preliminary data.</text>
</comment>
<dbReference type="AlphaFoldDB" id="K2PQI8"/>
<feature type="region of interest" description="Disordered" evidence="1">
    <location>
        <begin position="1"/>
        <end position="22"/>
    </location>
</feature>
<dbReference type="Proteomes" id="UP000007374">
    <property type="component" value="Unassembled WGS sequence"/>
</dbReference>
<evidence type="ECO:0000313" key="2">
    <source>
        <dbReference type="EMBL" id="EKF43322.1"/>
    </source>
</evidence>
<dbReference type="PATRIC" id="fig|1231190.3.peg.1005"/>
<sequence>MGSLFGGRVQGPTEAEKAMQRDRYVEANRADVEADQKVALAARAASLRKSLAYRDQSKKGTLGG</sequence>
<dbReference type="EMBL" id="AMSI01000003">
    <property type="protein sequence ID" value="EKF43322.1"/>
    <property type="molecule type" value="Genomic_DNA"/>
</dbReference>
<accession>K2PQI8</accession>
<keyword evidence="3" id="KW-1185">Reference proteome</keyword>
<dbReference type="STRING" id="721133.SAMN05216176_101344"/>